<dbReference type="AlphaFoldDB" id="A0A811ND03"/>
<proteinExistence type="predicted"/>
<sequence length="79" mass="8282">METCCATAQRSPAPAAPQRDVSAQRALGSGKTTALRGHRLVWQRSEGAGIRKDGAASSRLAALVCLGLVESKLAFYHSS</sequence>
<evidence type="ECO:0000313" key="2">
    <source>
        <dbReference type="EMBL" id="CAD6219382.1"/>
    </source>
</evidence>
<reference evidence="2" key="1">
    <citation type="submission" date="2020-10" db="EMBL/GenBank/DDBJ databases">
        <authorList>
            <person name="Han B."/>
            <person name="Lu T."/>
            <person name="Zhao Q."/>
            <person name="Huang X."/>
            <person name="Zhao Y."/>
        </authorList>
    </citation>
    <scope>NUCLEOTIDE SEQUENCE</scope>
</reference>
<feature type="compositionally biased region" description="Polar residues" evidence="1">
    <location>
        <begin position="1"/>
        <end position="10"/>
    </location>
</feature>
<keyword evidence="3" id="KW-1185">Reference proteome</keyword>
<evidence type="ECO:0000256" key="1">
    <source>
        <dbReference type="SAM" id="MobiDB-lite"/>
    </source>
</evidence>
<gene>
    <name evidence="2" type="ORF">NCGR_LOCUS13052</name>
</gene>
<dbReference type="Proteomes" id="UP000604825">
    <property type="component" value="Unassembled WGS sequence"/>
</dbReference>
<evidence type="ECO:0000313" key="3">
    <source>
        <dbReference type="Proteomes" id="UP000604825"/>
    </source>
</evidence>
<organism evidence="2 3">
    <name type="scientific">Miscanthus lutarioriparius</name>
    <dbReference type="NCBI Taxonomy" id="422564"/>
    <lineage>
        <taxon>Eukaryota</taxon>
        <taxon>Viridiplantae</taxon>
        <taxon>Streptophyta</taxon>
        <taxon>Embryophyta</taxon>
        <taxon>Tracheophyta</taxon>
        <taxon>Spermatophyta</taxon>
        <taxon>Magnoliopsida</taxon>
        <taxon>Liliopsida</taxon>
        <taxon>Poales</taxon>
        <taxon>Poaceae</taxon>
        <taxon>PACMAD clade</taxon>
        <taxon>Panicoideae</taxon>
        <taxon>Andropogonodae</taxon>
        <taxon>Andropogoneae</taxon>
        <taxon>Saccharinae</taxon>
        <taxon>Miscanthus</taxon>
    </lineage>
</organism>
<feature type="region of interest" description="Disordered" evidence="1">
    <location>
        <begin position="1"/>
        <end position="22"/>
    </location>
</feature>
<name>A0A811ND03_9POAL</name>
<comment type="caution">
    <text evidence="2">The sequence shown here is derived from an EMBL/GenBank/DDBJ whole genome shotgun (WGS) entry which is preliminary data.</text>
</comment>
<accession>A0A811ND03</accession>
<protein>
    <submittedName>
        <fullName evidence="2">Uncharacterized protein</fullName>
    </submittedName>
</protein>
<dbReference type="EMBL" id="CAJGYO010000003">
    <property type="protein sequence ID" value="CAD6219382.1"/>
    <property type="molecule type" value="Genomic_DNA"/>
</dbReference>